<proteinExistence type="predicted"/>
<gene>
    <name evidence="1" type="ORF">BJ138DRAFT_1005858</name>
</gene>
<comment type="caution">
    <text evidence="1">The sequence shown here is derived from an EMBL/GenBank/DDBJ whole genome shotgun (WGS) entry which is preliminary data.</text>
</comment>
<dbReference type="EMBL" id="MU267667">
    <property type="protein sequence ID" value="KAH7911779.1"/>
    <property type="molecule type" value="Genomic_DNA"/>
</dbReference>
<reference evidence="1" key="1">
    <citation type="journal article" date="2021" name="New Phytol.">
        <title>Evolutionary innovations through gain and loss of genes in the ectomycorrhizal Boletales.</title>
        <authorList>
            <person name="Wu G."/>
            <person name="Miyauchi S."/>
            <person name="Morin E."/>
            <person name="Kuo A."/>
            <person name="Drula E."/>
            <person name="Varga T."/>
            <person name="Kohler A."/>
            <person name="Feng B."/>
            <person name="Cao Y."/>
            <person name="Lipzen A."/>
            <person name="Daum C."/>
            <person name="Hundley H."/>
            <person name="Pangilinan J."/>
            <person name="Johnson J."/>
            <person name="Barry K."/>
            <person name="LaButti K."/>
            <person name="Ng V."/>
            <person name="Ahrendt S."/>
            <person name="Min B."/>
            <person name="Choi I.G."/>
            <person name="Park H."/>
            <person name="Plett J.M."/>
            <person name="Magnuson J."/>
            <person name="Spatafora J.W."/>
            <person name="Nagy L.G."/>
            <person name="Henrissat B."/>
            <person name="Grigoriev I.V."/>
            <person name="Yang Z.L."/>
            <person name="Xu J."/>
            <person name="Martin F.M."/>
        </authorList>
    </citation>
    <scope>NUCLEOTIDE SEQUENCE</scope>
    <source>
        <strain evidence="1">ATCC 28755</strain>
    </source>
</reference>
<name>A0ACB8AFV2_9AGAM</name>
<evidence type="ECO:0000313" key="2">
    <source>
        <dbReference type="Proteomes" id="UP000790377"/>
    </source>
</evidence>
<protein>
    <submittedName>
        <fullName evidence="1">Uncharacterized protein</fullName>
    </submittedName>
</protein>
<dbReference type="Proteomes" id="UP000790377">
    <property type="component" value="Unassembled WGS sequence"/>
</dbReference>
<sequence>MQQTFHEFLDAVAAEEDEVIRSRVLNKRKKIGRAPQLHLLEEWALESPENFRHKLRVDPAVFDGIINKIDDHPIFQNKSNNPQLPVPIQLAIFLNGVGHYGNAATTTDIAQWAGVSVGTVYNCYKRVMIAILQHHDDQIHWDPENIDEDAEDKERAMEYVEERTCADWRGGYLCVDGSPFNLFQKPGAHGESYYDKKSNYSLSNQV</sequence>
<keyword evidence="2" id="KW-1185">Reference proteome</keyword>
<organism evidence="1 2">
    <name type="scientific">Hygrophoropsis aurantiaca</name>
    <dbReference type="NCBI Taxonomy" id="72124"/>
    <lineage>
        <taxon>Eukaryota</taxon>
        <taxon>Fungi</taxon>
        <taxon>Dikarya</taxon>
        <taxon>Basidiomycota</taxon>
        <taxon>Agaricomycotina</taxon>
        <taxon>Agaricomycetes</taxon>
        <taxon>Agaricomycetidae</taxon>
        <taxon>Boletales</taxon>
        <taxon>Coniophorineae</taxon>
        <taxon>Hygrophoropsidaceae</taxon>
        <taxon>Hygrophoropsis</taxon>
    </lineage>
</organism>
<evidence type="ECO:0000313" key="1">
    <source>
        <dbReference type="EMBL" id="KAH7911779.1"/>
    </source>
</evidence>
<accession>A0ACB8AFV2</accession>